<proteinExistence type="predicted"/>
<evidence type="ECO:0000313" key="1">
    <source>
        <dbReference type="EMBL" id="MCD2164301.1"/>
    </source>
</evidence>
<evidence type="ECO:0008006" key="3">
    <source>
        <dbReference type="Google" id="ProtNLM"/>
    </source>
</evidence>
<sequence length="101" mass="11718">MSIKEFVANLSMDQLSFCAEQVEARLRALKEGEKVRLWCVSVDGMYRFTSPNPQESLEWLQAFASHRIASTKMDRISVDPMWVYPSEVAEWMEMNEKPEAV</sequence>
<keyword evidence="2" id="KW-1185">Reference proteome</keyword>
<organism evidence="1 2">
    <name type="scientific">Comamonas koreensis</name>
    <dbReference type="NCBI Taxonomy" id="160825"/>
    <lineage>
        <taxon>Bacteria</taxon>
        <taxon>Pseudomonadati</taxon>
        <taxon>Pseudomonadota</taxon>
        <taxon>Betaproteobacteria</taxon>
        <taxon>Burkholderiales</taxon>
        <taxon>Comamonadaceae</taxon>
        <taxon>Comamonas</taxon>
    </lineage>
</organism>
<dbReference type="Proteomes" id="UP001199260">
    <property type="component" value="Unassembled WGS sequence"/>
</dbReference>
<dbReference type="AlphaFoldDB" id="A0AAW4XUB4"/>
<protein>
    <recommendedName>
        <fullName evidence="3">DUF551 domain-containing protein</fullName>
    </recommendedName>
</protein>
<dbReference type="EMBL" id="JAJNCT010000005">
    <property type="protein sequence ID" value="MCD2164301.1"/>
    <property type="molecule type" value="Genomic_DNA"/>
</dbReference>
<dbReference type="RefSeq" id="WP_230771530.1">
    <property type="nucleotide sequence ID" value="NZ_JAJNCT010000005.1"/>
</dbReference>
<evidence type="ECO:0000313" key="2">
    <source>
        <dbReference type="Proteomes" id="UP001199260"/>
    </source>
</evidence>
<reference evidence="1 2" key="1">
    <citation type="submission" date="2021-11" db="EMBL/GenBank/DDBJ databases">
        <title>Genome sequence.</title>
        <authorList>
            <person name="Sun Q."/>
        </authorList>
    </citation>
    <scope>NUCLEOTIDE SEQUENCE [LARGE SCALE GENOMIC DNA]</scope>
    <source>
        <strain evidence="1 2">KCTC 12005</strain>
    </source>
</reference>
<name>A0AAW4XUB4_9BURK</name>
<accession>A0AAW4XUB4</accession>
<comment type="caution">
    <text evidence="1">The sequence shown here is derived from an EMBL/GenBank/DDBJ whole genome shotgun (WGS) entry which is preliminary data.</text>
</comment>
<gene>
    <name evidence="1" type="ORF">LPW39_04030</name>
</gene>